<name>A0A1G7W2I8_9VIBR</name>
<feature type="domain" description="TadE-like" evidence="1">
    <location>
        <begin position="10"/>
        <end position="52"/>
    </location>
</feature>
<evidence type="ECO:0000259" key="1">
    <source>
        <dbReference type="Pfam" id="PF07811"/>
    </source>
</evidence>
<reference evidence="2 3" key="1">
    <citation type="submission" date="2016-10" db="EMBL/GenBank/DDBJ databases">
        <authorList>
            <person name="de Groot N.N."/>
        </authorList>
    </citation>
    <scope>NUCLEOTIDE SEQUENCE [LARGE SCALE GENOMIC DNA]</scope>
    <source>
        <strain evidence="2 3">CGMCC 1.10228</strain>
    </source>
</reference>
<gene>
    <name evidence="2" type="ORF">SAMN04488136_101140</name>
</gene>
<keyword evidence="3" id="KW-1185">Reference proteome</keyword>
<dbReference type="OrthoDB" id="5906122at2"/>
<dbReference type="EMBL" id="FNDD01000001">
    <property type="protein sequence ID" value="SDG66167.1"/>
    <property type="molecule type" value="Genomic_DNA"/>
</dbReference>
<dbReference type="InterPro" id="IPR012495">
    <property type="entry name" value="TadE-like_dom"/>
</dbReference>
<dbReference type="AlphaFoldDB" id="A0A1G7W2I8"/>
<sequence length="144" mass="15500">MMKVLSSQRGIAAVEFLIVLPLLLTILLAVTEFGQAFITFNTLNKLVHNGVRYATSDIQGTSSYDQIADVSKIKNIVVYGKSAPTDGDSVLVEGLSVDDVSVAHSSGYVTVSVDYSYSPISSFLPTSLDLYFPLDTSAVMRTLP</sequence>
<evidence type="ECO:0000313" key="3">
    <source>
        <dbReference type="Proteomes" id="UP000198854"/>
    </source>
</evidence>
<evidence type="ECO:0000313" key="2">
    <source>
        <dbReference type="EMBL" id="SDG66167.1"/>
    </source>
</evidence>
<organism evidence="2 3">
    <name type="scientific">Vibrio xiamenensis</name>
    <dbReference type="NCBI Taxonomy" id="861298"/>
    <lineage>
        <taxon>Bacteria</taxon>
        <taxon>Pseudomonadati</taxon>
        <taxon>Pseudomonadota</taxon>
        <taxon>Gammaproteobacteria</taxon>
        <taxon>Vibrionales</taxon>
        <taxon>Vibrionaceae</taxon>
        <taxon>Vibrio</taxon>
    </lineage>
</organism>
<dbReference type="STRING" id="861298.SAMN04488136_101140"/>
<proteinExistence type="predicted"/>
<protein>
    <submittedName>
        <fullName evidence="2">Flp pilus assembly protein TadG</fullName>
    </submittedName>
</protein>
<dbReference type="RefSeq" id="WP_093268294.1">
    <property type="nucleotide sequence ID" value="NZ_FNDD01000001.1"/>
</dbReference>
<accession>A0A1G7W2I8</accession>
<dbReference type="Proteomes" id="UP000198854">
    <property type="component" value="Unassembled WGS sequence"/>
</dbReference>
<dbReference type="Pfam" id="PF07811">
    <property type="entry name" value="TadE"/>
    <property type="match status" value="1"/>
</dbReference>